<comment type="subcellular location">
    <subcellularLocation>
        <location evidence="1">Nucleus</location>
    </subcellularLocation>
</comment>
<evidence type="ECO:0000313" key="4">
    <source>
        <dbReference type="EMBL" id="KAL2799271.1"/>
    </source>
</evidence>
<feature type="compositionally biased region" description="Polar residues" evidence="3">
    <location>
        <begin position="59"/>
        <end position="77"/>
    </location>
</feature>
<comment type="caution">
    <text evidence="4">The sequence shown here is derived from an EMBL/GenBank/DDBJ whole genome shotgun (WGS) entry which is preliminary data.</text>
</comment>
<evidence type="ECO:0000313" key="5">
    <source>
        <dbReference type="Proteomes" id="UP001610563"/>
    </source>
</evidence>
<accession>A0ABR4GJM9</accession>
<dbReference type="Proteomes" id="UP001610563">
    <property type="component" value="Unassembled WGS sequence"/>
</dbReference>
<feature type="compositionally biased region" description="Polar residues" evidence="3">
    <location>
        <begin position="97"/>
        <end position="113"/>
    </location>
</feature>
<keyword evidence="2" id="KW-0539">Nucleus</keyword>
<evidence type="ECO:0000256" key="3">
    <source>
        <dbReference type="SAM" id="MobiDB-lite"/>
    </source>
</evidence>
<evidence type="ECO:0000256" key="2">
    <source>
        <dbReference type="ARBA" id="ARBA00023242"/>
    </source>
</evidence>
<evidence type="ECO:0008006" key="6">
    <source>
        <dbReference type="Google" id="ProtNLM"/>
    </source>
</evidence>
<dbReference type="EMBL" id="JBFTWV010000008">
    <property type="protein sequence ID" value="KAL2799271.1"/>
    <property type="molecule type" value="Genomic_DNA"/>
</dbReference>
<feature type="compositionally biased region" description="Basic and acidic residues" evidence="3">
    <location>
        <begin position="118"/>
        <end position="127"/>
    </location>
</feature>
<dbReference type="PANTHER" id="PTHR37534">
    <property type="entry name" value="TRANSCRIPTIONAL ACTIVATOR PROTEIN UGA3"/>
    <property type="match status" value="1"/>
</dbReference>
<protein>
    <recommendedName>
        <fullName evidence="6">Zn(II)2Cys6 transcription factor</fullName>
    </recommendedName>
</protein>
<dbReference type="PANTHER" id="PTHR37534:SF2">
    <property type="entry name" value="N-ACETYLTRANSFERASE DOMAIN-CONTAINING PROTEIN"/>
    <property type="match status" value="1"/>
</dbReference>
<dbReference type="Pfam" id="PF11951">
    <property type="entry name" value="Fungal_trans_2"/>
    <property type="match status" value="1"/>
</dbReference>
<sequence length="537" mass="60831">MKSWYVVPVTLDVISNNLQYPLQQEAPQVRSAPSHLLEMREIEIENGLHLLWGEIPTKPTLNSGSHRQKAETASSPHGGSRRESPLPQENGDLPESASPSTVSHNDQIPSLLSATPPDSRRPLLDLTGHDSHGPLLVDYSPSDFLSLAYTEDHGPRLESQKLHVGEGEADFFQCYLEHAGVWLDVVCPARLFSQTVPQLALHNPVLYYSCLAYAAHVQYLWGRADRAKADYYHNEAIGLLIPLLDAKTQPQASTEDLLATIVILRMSEQFSEPGEDAQCHLYGAFSLLTSSRAKWPPDRVDLKGTAFWTFVRQSLRICFLFEQACPFDLGIVDCNNLFAPAKDEVWTNRMTYLLARTCNLCWGSGYGADSRAPELDVLEVDINSWREALPDAFKPWYYCQTRTETFPTIRYLSRWHVIAWQQYYTAKTMLAVYRHKPQLGDSFRDISIHVNSTILTAARLTCGVVLSNTDVGSCINGAHLAYWCGQFFTGREEQSKLLEWLEAFMQKTKWPNRTCIMRLQKLWRIPDEQSRTSPPVV</sequence>
<keyword evidence="5" id="KW-1185">Reference proteome</keyword>
<dbReference type="InterPro" id="IPR021858">
    <property type="entry name" value="Fun_TF"/>
</dbReference>
<organism evidence="4 5">
    <name type="scientific">Aspergillus keveii</name>
    <dbReference type="NCBI Taxonomy" id="714993"/>
    <lineage>
        <taxon>Eukaryota</taxon>
        <taxon>Fungi</taxon>
        <taxon>Dikarya</taxon>
        <taxon>Ascomycota</taxon>
        <taxon>Pezizomycotina</taxon>
        <taxon>Eurotiomycetes</taxon>
        <taxon>Eurotiomycetidae</taxon>
        <taxon>Eurotiales</taxon>
        <taxon>Aspergillaceae</taxon>
        <taxon>Aspergillus</taxon>
        <taxon>Aspergillus subgen. Nidulantes</taxon>
    </lineage>
</organism>
<name>A0ABR4GJM9_9EURO</name>
<evidence type="ECO:0000256" key="1">
    <source>
        <dbReference type="ARBA" id="ARBA00004123"/>
    </source>
</evidence>
<proteinExistence type="predicted"/>
<gene>
    <name evidence="4" type="ORF">BJX66DRAFT_333177</name>
</gene>
<feature type="region of interest" description="Disordered" evidence="3">
    <location>
        <begin position="59"/>
        <end position="127"/>
    </location>
</feature>
<reference evidence="4 5" key="1">
    <citation type="submission" date="2024-07" db="EMBL/GenBank/DDBJ databases">
        <title>Section-level genome sequencing and comparative genomics of Aspergillus sections Usti and Cavernicolus.</title>
        <authorList>
            <consortium name="Lawrence Berkeley National Laboratory"/>
            <person name="Nybo J.L."/>
            <person name="Vesth T.C."/>
            <person name="Theobald S."/>
            <person name="Frisvad J.C."/>
            <person name="Larsen T.O."/>
            <person name="Kjaerboelling I."/>
            <person name="Rothschild-Mancinelli K."/>
            <person name="Lyhne E.K."/>
            <person name="Kogle M.E."/>
            <person name="Barry K."/>
            <person name="Clum A."/>
            <person name="Na H."/>
            <person name="Ledsgaard L."/>
            <person name="Lin J."/>
            <person name="Lipzen A."/>
            <person name="Kuo A."/>
            <person name="Riley R."/>
            <person name="Mondo S."/>
            <person name="Labutti K."/>
            <person name="Haridas S."/>
            <person name="Pangalinan J."/>
            <person name="Salamov A.A."/>
            <person name="Simmons B.A."/>
            <person name="Magnuson J.K."/>
            <person name="Chen J."/>
            <person name="Drula E."/>
            <person name="Henrissat B."/>
            <person name="Wiebenga A."/>
            <person name="Lubbers R.J."/>
            <person name="Gomes A.C."/>
            <person name="Makela M.R."/>
            <person name="Stajich J."/>
            <person name="Grigoriev I.V."/>
            <person name="Mortensen U.H."/>
            <person name="De Vries R.P."/>
            <person name="Baker S.E."/>
            <person name="Andersen M.R."/>
        </authorList>
    </citation>
    <scope>NUCLEOTIDE SEQUENCE [LARGE SCALE GENOMIC DNA]</scope>
    <source>
        <strain evidence="4 5">CBS 209.92</strain>
    </source>
</reference>